<dbReference type="Pfam" id="PF03328">
    <property type="entry name" value="HpcH_HpaI"/>
    <property type="match status" value="1"/>
</dbReference>
<sequence length="264" mass="30008">MKKNKLREHLNSGKPLLSTRMWSTNPLFWEIVGQTGNFDYVEFLAEYAPFDFTDLPNMARAAELNDMGTMIKLDFQGRGYVAQKAVQSGFQSILFVDHVNPDQVRESVSLIKPKTAGSVGKFGYPNGRYIGNQSHIPPLEHVDRLNEVVLCFMIEKEEAVMNIEEICSIPGVDMIQFGPNDYCMSKGWNRLDHVREFKEAERKCIQAALDHGVRPRCEIATPADAEYYIKLGVKDFSLGDQVAKYKAFLNGEGKEMRDMVNDIR</sequence>
<evidence type="ECO:0000256" key="3">
    <source>
        <dbReference type="ARBA" id="ARBA00023239"/>
    </source>
</evidence>
<dbReference type="AlphaFoldDB" id="A0AAE3DCT7"/>
<proteinExistence type="inferred from homology"/>
<dbReference type="Gene3D" id="3.20.20.60">
    <property type="entry name" value="Phosphoenolpyruvate-binding domains"/>
    <property type="match status" value="1"/>
</dbReference>
<name>A0AAE3DCT7_9FIRM</name>
<evidence type="ECO:0000259" key="4">
    <source>
        <dbReference type="Pfam" id="PF03328"/>
    </source>
</evidence>
<keyword evidence="2" id="KW-0479">Metal-binding</keyword>
<dbReference type="PANTHER" id="PTHR30502:SF0">
    <property type="entry name" value="PHOSPHOENOLPYRUVATE CARBOXYLASE FAMILY PROTEIN"/>
    <property type="match status" value="1"/>
</dbReference>
<feature type="domain" description="HpcH/HpaI aldolase/citrate lyase" evidence="4">
    <location>
        <begin position="68"/>
        <end position="213"/>
    </location>
</feature>
<dbReference type="EMBL" id="JAJEPS010000010">
    <property type="protein sequence ID" value="MCC2126694.1"/>
    <property type="molecule type" value="Genomic_DNA"/>
</dbReference>
<comment type="caution">
    <text evidence="5">The sequence shown here is derived from an EMBL/GenBank/DDBJ whole genome shotgun (WGS) entry which is preliminary data.</text>
</comment>
<organism evidence="5 6">
    <name type="scientific">Hominiventricola filiformis</name>
    <dbReference type="NCBI Taxonomy" id="2885352"/>
    <lineage>
        <taxon>Bacteria</taxon>
        <taxon>Bacillati</taxon>
        <taxon>Bacillota</taxon>
        <taxon>Clostridia</taxon>
        <taxon>Lachnospirales</taxon>
        <taxon>Lachnospiraceae</taxon>
        <taxon>Hominiventricola</taxon>
    </lineage>
</organism>
<protein>
    <submittedName>
        <fullName evidence="5">2,4-dihydroxyhept-2-ene-1,7-dioic acid aldolase</fullName>
    </submittedName>
</protein>
<dbReference type="InterPro" id="IPR040442">
    <property type="entry name" value="Pyrv_kinase-like_dom_sf"/>
</dbReference>
<dbReference type="GO" id="GO:0016832">
    <property type="term" value="F:aldehyde-lyase activity"/>
    <property type="evidence" value="ECO:0007669"/>
    <property type="project" value="TreeGrafter"/>
</dbReference>
<keyword evidence="6" id="KW-1185">Reference proteome</keyword>
<dbReference type="InterPro" id="IPR050251">
    <property type="entry name" value="HpcH-HpaI_aldolase"/>
</dbReference>
<reference evidence="5 6" key="1">
    <citation type="submission" date="2021-10" db="EMBL/GenBank/DDBJ databases">
        <title>Anaerobic single-cell dispensing facilitates the cultivation of human gut bacteria.</title>
        <authorList>
            <person name="Afrizal A."/>
        </authorList>
    </citation>
    <scope>NUCLEOTIDE SEQUENCE [LARGE SCALE GENOMIC DNA]</scope>
    <source>
        <strain evidence="5 6">CLA-AA-H276</strain>
    </source>
</reference>
<dbReference type="RefSeq" id="WP_308459614.1">
    <property type="nucleotide sequence ID" value="NZ_JAJEPS010000010.1"/>
</dbReference>
<keyword evidence="3" id="KW-0456">Lyase</keyword>
<dbReference type="SUPFAM" id="SSF51621">
    <property type="entry name" value="Phosphoenolpyruvate/pyruvate domain"/>
    <property type="match status" value="1"/>
</dbReference>
<dbReference type="InterPro" id="IPR015813">
    <property type="entry name" value="Pyrv/PenolPyrv_kinase-like_dom"/>
</dbReference>
<dbReference type="Proteomes" id="UP001198220">
    <property type="component" value="Unassembled WGS sequence"/>
</dbReference>
<evidence type="ECO:0000313" key="5">
    <source>
        <dbReference type="EMBL" id="MCC2126694.1"/>
    </source>
</evidence>
<evidence type="ECO:0000256" key="2">
    <source>
        <dbReference type="ARBA" id="ARBA00022723"/>
    </source>
</evidence>
<dbReference type="GO" id="GO:0005737">
    <property type="term" value="C:cytoplasm"/>
    <property type="evidence" value="ECO:0007669"/>
    <property type="project" value="TreeGrafter"/>
</dbReference>
<accession>A0AAE3DCT7</accession>
<dbReference type="GO" id="GO:0046872">
    <property type="term" value="F:metal ion binding"/>
    <property type="evidence" value="ECO:0007669"/>
    <property type="project" value="UniProtKB-KW"/>
</dbReference>
<comment type="similarity">
    <text evidence="1">Belongs to the HpcH/HpaI aldolase family.</text>
</comment>
<gene>
    <name evidence="5" type="ORF">LKD36_10935</name>
</gene>
<dbReference type="PANTHER" id="PTHR30502">
    <property type="entry name" value="2-KETO-3-DEOXY-L-RHAMNONATE ALDOLASE"/>
    <property type="match status" value="1"/>
</dbReference>
<evidence type="ECO:0000313" key="6">
    <source>
        <dbReference type="Proteomes" id="UP001198220"/>
    </source>
</evidence>
<evidence type="ECO:0000256" key="1">
    <source>
        <dbReference type="ARBA" id="ARBA00005568"/>
    </source>
</evidence>
<dbReference type="InterPro" id="IPR005000">
    <property type="entry name" value="Aldolase/citrate-lyase_domain"/>
</dbReference>